<keyword evidence="6" id="KW-1185">Reference proteome</keyword>
<organism evidence="5 6">
    <name type="scientific">Ascidiaceihabitans donghaensis</name>
    <dbReference type="NCBI Taxonomy" id="1510460"/>
    <lineage>
        <taxon>Bacteria</taxon>
        <taxon>Pseudomonadati</taxon>
        <taxon>Pseudomonadota</taxon>
        <taxon>Alphaproteobacteria</taxon>
        <taxon>Rhodobacterales</taxon>
        <taxon>Paracoccaceae</taxon>
        <taxon>Ascidiaceihabitans</taxon>
    </lineage>
</organism>
<dbReference type="PROSITE" id="PS50110">
    <property type="entry name" value="RESPONSE_REGULATORY"/>
    <property type="match status" value="1"/>
</dbReference>
<keyword evidence="1 3" id="KW-0597">Phosphoprotein</keyword>
<keyword evidence="5" id="KW-0808">Transferase</keyword>
<feature type="domain" description="Response regulatory" evidence="4">
    <location>
        <begin position="4"/>
        <end position="124"/>
    </location>
</feature>
<dbReference type="RefSeq" id="WP_108829827.1">
    <property type="nucleotide sequence ID" value="NZ_OMOR01000001.1"/>
</dbReference>
<dbReference type="PANTHER" id="PTHR45339">
    <property type="entry name" value="HYBRID SIGNAL TRANSDUCTION HISTIDINE KINASE J"/>
    <property type="match status" value="1"/>
</dbReference>
<protein>
    <submittedName>
        <fullName evidence="5">CAI-1 autoinducer sensor kinase/phosphatase CqsS</fullName>
        <ecNumber evidence="5">2.7.13.3</ecNumber>
    </submittedName>
</protein>
<keyword evidence="2" id="KW-0902">Two-component regulatory system</keyword>
<evidence type="ECO:0000259" key="4">
    <source>
        <dbReference type="PROSITE" id="PS50110"/>
    </source>
</evidence>
<dbReference type="CDD" id="cd17546">
    <property type="entry name" value="REC_hyHK_CKI1_RcsC-like"/>
    <property type="match status" value="1"/>
</dbReference>
<accession>A0A2R8BII5</accession>
<feature type="modified residue" description="4-aspartylphosphate" evidence="3">
    <location>
        <position position="55"/>
    </location>
</feature>
<evidence type="ECO:0000313" key="5">
    <source>
        <dbReference type="EMBL" id="SPH22940.1"/>
    </source>
</evidence>
<dbReference type="GO" id="GO:0004673">
    <property type="term" value="F:protein histidine kinase activity"/>
    <property type="evidence" value="ECO:0007669"/>
    <property type="project" value="UniProtKB-EC"/>
</dbReference>
<evidence type="ECO:0000256" key="2">
    <source>
        <dbReference type="ARBA" id="ARBA00023012"/>
    </source>
</evidence>
<dbReference type="InterPro" id="IPR011006">
    <property type="entry name" value="CheY-like_superfamily"/>
</dbReference>
<dbReference type="Gene3D" id="3.40.50.2300">
    <property type="match status" value="1"/>
</dbReference>
<dbReference type="OrthoDB" id="9801602at2"/>
<keyword evidence="5" id="KW-0418">Kinase</keyword>
<dbReference type="GO" id="GO:0000160">
    <property type="term" value="P:phosphorelay signal transduction system"/>
    <property type="evidence" value="ECO:0007669"/>
    <property type="project" value="UniProtKB-KW"/>
</dbReference>
<gene>
    <name evidence="5" type="primary">cqsS</name>
    <name evidence="5" type="ORF">ASD8599_03687</name>
</gene>
<sequence length="140" mass="15510">MRKNILVVDDDAFFRRMMIKTLVALDAEFTFCVDGPECLEVIESNLFNYDLILMDVHMTDMLGSEATGRIRAMAGNPLRRVPIIALTGDATWCDAERCAGAGFTGYLAKPNDLQTLHDDIDTLISTVTDDPITTKAVHLN</sequence>
<dbReference type="AlphaFoldDB" id="A0A2R8BII5"/>
<dbReference type="SUPFAM" id="SSF52172">
    <property type="entry name" value="CheY-like"/>
    <property type="match status" value="1"/>
</dbReference>
<dbReference type="InterPro" id="IPR001789">
    <property type="entry name" value="Sig_transdc_resp-reg_receiver"/>
</dbReference>
<dbReference type="PANTHER" id="PTHR45339:SF1">
    <property type="entry name" value="HYBRID SIGNAL TRANSDUCTION HISTIDINE KINASE J"/>
    <property type="match status" value="1"/>
</dbReference>
<dbReference type="EMBL" id="OMOR01000001">
    <property type="protein sequence ID" value="SPH22940.1"/>
    <property type="molecule type" value="Genomic_DNA"/>
</dbReference>
<dbReference type="Proteomes" id="UP000244880">
    <property type="component" value="Unassembled WGS sequence"/>
</dbReference>
<proteinExistence type="predicted"/>
<evidence type="ECO:0000256" key="1">
    <source>
        <dbReference type="ARBA" id="ARBA00022553"/>
    </source>
</evidence>
<reference evidence="5 6" key="1">
    <citation type="submission" date="2018-03" db="EMBL/GenBank/DDBJ databases">
        <authorList>
            <person name="Keele B.F."/>
        </authorList>
    </citation>
    <scope>NUCLEOTIDE SEQUENCE [LARGE SCALE GENOMIC DNA]</scope>
    <source>
        <strain evidence="5 6">CECT 8599</strain>
    </source>
</reference>
<evidence type="ECO:0000256" key="3">
    <source>
        <dbReference type="PROSITE-ProRule" id="PRU00169"/>
    </source>
</evidence>
<dbReference type="Pfam" id="PF00072">
    <property type="entry name" value="Response_reg"/>
    <property type="match status" value="1"/>
</dbReference>
<dbReference type="EC" id="2.7.13.3" evidence="5"/>
<name>A0A2R8BII5_9RHOB</name>
<dbReference type="SMART" id="SM00448">
    <property type="entry name" value="REC"/>
    <property type="match status" value="1"/>
</dbReference>
<evidence type="ECO:0000313" key="6">
    <source>
        <dbReference type="Proteomes" id="UP000244880"/>
    </source>
</evidence>